<dbReference type="OrthoDB" id="9809989at2"/>
<dbReference type="PATRIC" id="fig|1433126.3.peg.1049"/>
<reference evidence="5 6" key="1">
    <citation type="journal article" date="2015" name="Genome Announc.">
        <title>Complete Genome Sequence of the Novel Leech Symbiont Mucinivorans hirudinis M3T.</title>
        <authorList>
            <person name="Nelson M.C."/>
            <person name="Bomar L."/>
            <person name="Graf J."/>
        </authorList>
    </citation>
    <scope>NUCLEOTIDE SEQUENCE [LARGE SCALE GENOMIC DNA]</scope>
    <source>
        <strain evidence="6">M3</strain>
    </source>
</reference>
<dbReference type="EMBL" id="HG934468">
    <property type="protein sequence ID" value="CDN31149.1"/>
    <property type="molecule type" value="Genomic_DNA"/>
</dbReference>
<dbReference type="eggNOG" id="COG4704">
    <property type="taxonomic scope" value="Bacteria"/>
</dbReference>
<dbReference type="Pfam" id="PF13205">
    <property type="entry name" value="Big_5"/>
    <property type="match status" value="1"/>
</dbReference>
<dbReference type="Proteomes" id="UP000027616">
    <property type="component" value="Chromosome I"/>
</dbReference>
<feature type="domain" description="SbsA Ig-like" evidence="4">
    <location>
        <begin position="33"/>
        <end position="132"/>
    </location>
</feature>
<gene>
    <name evidence="5" type="ORF">BN938_1052</name>
</gene>
<evidence type="ECO:0000256" key="3">
    <source>
        <dbReference type="SAM" id="SignalP"/>
    </source>
</evidence>
<dbReference type="InterPro" id="IPR032812">
    <property type="entry name" value="SbsA_Ig"/>
</dbReference>
<evidence type="ECO:0000256" key="1">
    <source>
        <dbReference type="ARBA" id="ARBA00022729"/>
    </source>
</evidence>
<accession>A0A060RCK0</accession>
<evidence type="ECO:0000313" key="6">
    <source>
        <dbReference type="Proteomes" id="UP000027616"/>
    </source>
</evidence>
<keyword evidence="6" id="KW-1185">Reference proteome</keyword>
<sequence>MKSIIRYTILASLVMIFAWGCANISAPKGGPRDSLPPVVIRTTPAQFTTNFNGKKVVIEFDEYVQLKDQSKFFFVSPPMEKRPKLNIRGKTIEVQFEQMPDSATTYRLDFGSSIVDNNEGNKLNGFTYTFSTGDVIDSLVMVGQTIGAYERDSVINAIIFYYDPSQDKQQKDSTVFNGKVSAMFRTDSSGYFVADILRDKPYLIYALDDTNGDQKYQPGVDRIAFTEKRFNPTELEEFTLTMDSVRKHMVIDPVQVTLELFKETPIRRQTILKQERPHRQKIVLSFNSSDVLIDSLELKGIDPDWIIRENGTVGDTVTLWIAPTTIEDIKQLKDTIAGTMLLRRQDSVWNNYMSKEKLSFTHKIVLSEEELKEIKAKEREAKREQKRQPRQRQEDTLPVADSLITPVTIEADSAKSKAKNPFNFKVDAANPLIPSNNIVFTFDFPLRSADTARIELYHSTEVKAATAQSSTAASQKQEVKVPFILTKSPTNIRQWTLRADWKANQDYRLIIPSGTFTDITHLSNDTLKSQFRIADPDKYGTLIFKTIKDTSDKNSYIFELLERQKNSYKIVMRKVGVRSGDVLKFDYVKPGDYYLRIVEDSNHNGKWDTGSLVDRRQPERVRIVRDGGGDKKFIAKERWEVEEIVNLKNIFEK</sequence>
<protein>
    <recommendedName>
        <fullName evidence="4">SbsA Ig-like domain-containing protein</fullName>
    </recommendedName>
</protein>
<feature type="region of interest" description="Disordered" evidence="2">
    <location>
        <begin position="378"/>
        <end position="398"/>
    </location>
</feature>
<feature type="compositionally biased region" description="Basic and acidic residues" evidence="2">
    <location>
        <begin position="378"/>
        <end position="395"/>
    </location>
</feature>
<organism evidence="5 6">
    <name type="scientific">Mucinivorans hirudinis</name>
    <dbReference type="NCBI Taxonomy" id="1433126"/>
    <lineage>
        <taxon>Bacteria</taxon>
        <taxon>Pseudomonadati</taxon>
        <taxon>Bacteroidota</taxon>
        <taxon>Bacteroidia</taxon>
        <taxon>Bacteroidales</taxon>
        <taxon>Rikenellaceae</taxon>
        <taxon>Mucinivorans</taxon>
    </lineage>
</organism>
<proteinExistence type="predicted"/>
<feature type="chain" id="PRO_5001586227" description="SbsA Ig-like domain-containing protein" evidence="3">
    <location>
        <begin position="23"/>
        <end position="653"/>
    </location>
</feature>
<dbReference type="KEGG" id="rbc:BN938_1052"/>
<evidence type="ECO:0000256" key="2">
    <source>
        <dbReference type="SAM" id="MobiDB-lite"/>
    </source>
</evidence>
<feature type="signal peptide" evidence="3">
    <location>
        <begin position="1"/>
        <end position="22"/>
    </location>
</feature>
<evidence type="ECO:0000313" key="5">
    <source>
        <dbReference type="EMBL" id="CDN31149.1"/>
    </source>
</evidence>
<dbReference type="AlphaFoldDB" id="A0A060RCK0"/>
<keyword evidence="1 3" id="KW-0732">Signal</keyword>
<evidence type="ECO:0000259" key="4">
    <source>
        <dbReference type="Pfam" id="PF13205"/>
    </source>
</evidence>
<name>A0A060RCK0_9BACT</name>
<dbReference type="HOGENOM" id="CLU_014237_0_0_10"/>
<dbReference type="STRING" id="1433126.BN938_1052"/>